<gene>
    <name evidence="1" type="ORF">P5G61_16150</name>
</gene>
<reference evidence="1" key="1">
    <citation type="submission" date="2023-03" db="EMBL/GenBank/DDBJ databases">
        <title>MT1 and MT2 Draft Genomes of Novel Species.</title>
        <authorList>
            <person name="Venkateswaran K."/>
        </authorList>
    </citation>
    <scope>NUCLEOTIDE SEQUENCE</scope>
    <source>
        <strain evidence="1">F6_3S_P_1C</strain>
    </source>
</reference>
<proteinExistence type="predicted"/>
<name>A0ABT8JCD3_9BACL</name>
<evidence type="ECO:0000313" key="1">
    <source>
        <dbReference type="EMBL" id="MDN4602771.1"/>
    </source>
</evidence>
<keyword evidence="2" id="KW-1185">Reference proteome</keyword>
<dbReference type="EMBL" id="JAROCD010000007">
    <property type="protein sequence ID" value="MDN4602771.1"/>
    <property type="molecule type" value="Genomic_DNA"/>
</dbReference>
<organism evidence="1 2">
    <name type="scientific">Paenibacillus vandeheii</name>
    <dbReference type="NCBI Taxonomy" id="3035917"/>
    <lineage>
        <taxon>Bacteria</taxon>
        <taxon>Bacillati</taxon>
        <taxon>Bacillota</taxon>
        <taxon>Bacilli</taxon>
        <taxon>Bacillales</taxon>
        <taxon>Paenibacillaceae</taxon>
        <taxon>Paenibacillus</taxon>
    </lineage>
</organism>
<dbReference type="Proteomes" id="UP001174205">
    <property type="component" value="Unassembled WGS sequence"/>
</dbReference>
<protein>
    <submittedName>
        <fullName evidence="1">Uncharacterized protein</fullName>
    </submittedName>
</protein>
<comment type="caution">
    <text evidence="1">The sequence shown here is derived from an EMBL/GenBank/DDBJ whole genome shotgun (WGS) entry which is preliminary data.</text>
</comment>
<evidence type="ECO:0000313" key="2">
    <source>
        <dbReference type="Proteomes" id="UP001174205"/>
    </source>
</evidence>
<sequence length="109" mass="12629">MKGKASLNTFVLRILAKTPKSVTNEPREQLIERKEQRAPVHEINKMNNRLYSPKNCVDALREAANHFGSDFTVIQYDIYREGKLKARNDTGFPSSRTIKKNLGYWKAFK</sequence>
<accession>A0ABT8JCD3</accession>